<accession>A0A4Y9SE73</accession>
<reference evidence="2 3" key="1">
    <citation type="submission" date="2019-03" db="EMBL/GenBank/DDBJ databases">
        <title>Draft Genome Sequence of Massilia arenosa sp. nov., a Novel Massilia Species Isolated from a Sandy-loam Maize Soil.</title>
        <authorList>
            <person name="Raths R."/>
            <person name="Peta V."/>
            <person name="Bucking H."/>
        </authorList>
    </citation>
    <scope>NUCLEOTIDE SEQUENCE [LARGE SCALE GENOMIC DNA]</scope>
    <source>
        <strain evidence="2 3">MC02</strain>
    </source>
</reference>
<keyword evidence="1" id="KW-0732">Signal</keyword>
<sequence length="231" mass="25714">MRVALLLSGVLLGAPALAQAQRTPFQARCEDTLRKTSVQLTSSTPGYSIDNSVSYRALTQMKGRTARRAWVLGLTRAESHAAIRTSGSILEDRAAAYECMTPQINVELSYVPITVYVGREFGPGTCAYNQILQHELRHVRSYLDHMAVVERTVRSALEQRFRSQPLYAPRGQSNALLGREIDARWIPYIKSELGKVEARQAAIDSPAEYARLSRICKGEVQSILKAHRSTP</sequence>
<keyword evidence="3" id="KW-1185">Reference proteome</keyword>
<protein>
    <recommendedName>
        <fullName evidence="4">DUF4157 domain-containing protein</fullName>
    </recommendedName>
</protein>
<dbReference type="EMBL" id="SPVF01000122">
    <property type="protein sequence ID" value="TFW21269.1"/>
    <property type="molecule type" value="Genomic_DNA"/>
</dbReference>
<dbReference type="OrthoDB" id="9180663at2"/>
<dbReference type="AlphaFoldDB" id="A0A4Y9SE73"/>
<evidence type="ECO:0008006" key="4">
    <source>
        <dbReference type="Google" id="ProtNLM"/>
    </source>
</evidence>
<evidence type="ECO:0000256" key="1">
    <source>
        <dbReference type="SAM" id="SignalP"/>
    </source>
</evidence>
<feature type="chain" id="PRO_5021265964" description="DUF4157 domain-containing protein" evidence="1">
    <location>
        <begin position="21"/>
        <end position="231"/>
    </location>
</feature>
<gene>
    <name evidence="2" type="ORF">E4L96_09135</name>
</gene>
<dbReference type="Proteomes" id="UP000298438">
    <property type="component" value="Unassembled WGS sequence"/>
</dbReference>
<feature type="signal peptide" evidence="1">
    <location>
        <begin position="1"/>
        <end position="20"/>
    </location>
</feature>
<name>A0A4Y9SE73_9BURK</name>
<proteinExistence type="predicted"/>
<evidence type="ECO:0000313" key="3">
    <source>
        <dbReference type="Proteomes" id="UP000298438"/>
    </source>
</evidence>
<comment type="caution">
    <text evidence="2">The sequence shown here is derived from an EMBL/GenBank/DDBJ whole genome shotgun (WGS) entry which is preliminary data.</text>
</comment>
<organism evidence="2 3">
    <name type="scientific">Zemynaea arenosa</name>
    <dbReference type="NCBI Taxonomy" id="2561931"/>
    <lineage>
        <taxon>Bacteria</taxon>
        <taxon>Pseudomonadati</taxon>
        <taxon>Pseudomonadota</taxon>
        <taxon>Betaproteobacteria</taxon>
        <taxon>Burkholderiales</taxon>
        <taxon>Oxalobacteraceae</taxon>
        <taxon>Telluria group</taxon>
        <taxon>Zemynaea</taxon>
    </lineage>
</organism>
<evidence type="ECO:0000313" key="2">
    <source>
        <dbReference type="EMBL" id="TFW21269.1"/>
    </source>
</evidence>